<dbReference type="AlphaFoldDB" id="M3JYT8"/>
<dbReference type="CDD" id="cd00105">
    <property type="entry name" value="KH-I"/>
    <property type="match status" value="1"/>
</dbReference>
<proteinExistence type="predicted"/>
<dbReference type="OrthoDB" id="4020846at2759"/>
<keyword evidence="1" id="KW-0694">RNA-binding</keyword>
<protein>
    <recommendedName>
        <fullName evidence="2">K Homology domain-containing protein</fullName>
    </recommendedName>
</protein>
<dbReference type="InterPro" id="IPR036612">
    <property type="entry name" value="KH_dom_type_1_sf"/>
</dbReference>
<dbReference type="Proteomes" id="UP000011777">
    <property type="component" value="Unassembled WGS sequence"/>
</dbReference>
<dbReference type="InterPro" id="IPR004088">
    <property type="entry name" value="KH_dom_type_1"/>
</dbReference>
<dbReference type="SUPFAM" id="SSF54791">
    <property type="entry name" value="Eukaryotic type KH-domain (KH-domain type I)"/>
    <property type="match status" value="1"/>
</dbReference>
<dbReference type="SMART" id="SM00322">
    <property type="entry name" value="KH"/>
    <property type="match status" value="1"/>
</dbReference>
<keyword evidence="4" id="KW-1185">Reference proteome</keyword>
<evidence type="ECO:0000313" key="4">
    <source>
        <dbReference type="Proteomes" id="UP000011777"/>
    </source>
</evidence>
<dbReference type="InterPro" id="IPR004087">
    <property type="entry name" value="KH_dom"/>
</dbReference>
<name>M3JYT8_CANMX</name>
<dbReference type="Gene3D" id="3.30.1370.10">
    <property type="entry name" value="K Homology domain, type 1"/>
    <property type="match status" value="1"/>
</dbReference>
<evidence type="ECO:0000313" key="3">
    <source>
        <dbReference type="EMBL" id="EMG48145.1"/>
    </source>
</evidence>
<comment type="caution">
    <text evidence="3">The sequence shown here is derived from an EMBL/GenBank/DDBJ whole genome shotgun (WGS) entry which is preliminary data.</text>
</comment>
<dbReference type="OMA" id="FQSKCWI"/>
<feature type="domain" description="K Homology" evidence="2">
    <location>
        <begin position="147"/>
        <end position="217"/>
    </location>
</feature>
<organism evidence="3 4">
    <name type="scientific">Candida maltosa (strain Xu316)</name>
    <name type="common">Yeast</name>
    <dbReference type="NCBI Taxonomy" id="1245528"/>
    <lineage>
        <taxon>Eukaryota</taxon>
        <taxon>Fungi</taxon>
        <taxon>Dikarya</taxon>
        <taxon>Ascomycota</taxon>
        <taxon>Saccharomycotina</taxon>
        <taxon>Pichiomycetes</taxon>
        <taxon>Debaryomycetaceae</taxon>
        <taxon>Candida/Lodderomyces clade</taxon>
        <taxon>Candida</taxon>
    </lineage>
</organism>
<dbReference type="EMBL" id="AOGT01001230">
    <property type="protein sequence ID" value="EMG48145.1"/>
    <property type="molecule type" value="Genomic_DNA"/>
</dbReference>
<sequence length="222" mass="24967">MDSFIHQEVFYLLIGKSDISIAPKIIVSTTELSGLLKNLQFTVSTSEDYTLKCHKNLHYCHWELTITSAIILDQLIKSQKQITITGSILDSIRLNGVFNHGFITFCPTDNTISNLIGMQPHESINITPIESIANIKVIHKTKPVTTQTTTVTLKFTPYQVSSILGKHGDTLNSIRFQSKCWIHILPSPVIGKFQQIQITGNKQNIQIAVYEMNKIALECRVN</sequence>
<reference evidence="3 4" key="1">
    <citation type="submission" date="2013-02" db="EMBL/GenBank/DDBJ databases">
        <title>Genome sequence of Candida maltosa Xu316, a potential industrial strain for xylitol and ethanol production.</title>
        <authorList>
            <person name="Yu J."/>
            <person name="Wang Q."/>
            <person name="Geng X."/>
            <person name="Bao W."/>
            <person name="He P."/>
            <person name="Cai J."/>
        </authorList>
    </citation>
    <scope>NUCLEOTIDE SEQUENCE [LARGE SCALE GENOMIC DNA]</scope>
    <source>
        <strain evidence="4">Xu316</strain>
    </source>
</reference>
<accession>M3JYT8</accession>
<gene>
    <name evidence="3" type="ORF">G210_1342</name>
</gene>
<dbReference type="GO" id="GO:0003723">
    <property type="term" value="F:RNA binding"/>
    <property type="evidence" value="ECO:0007669"/>
    <property type="project" value="UniProtKB-UniRule"/>
</dbReference>
<dbReference type="HOGENOM" id="CLU_1102650_0_0_1"/>
<evidence type="ECO:0000256" key="1">
    <source>
        <dbReference type="PROSITE-ProRule" id="PRU00117"/>
    </source>
</evidence>
<dbReference type="Pfam" id="PF00013">
    <property type="entry name" value="KH_1"/>
    <property type="match status" value="1"/>
</dbReference>
<dbReference type="PROSITE" id="PS50084">
    <property type="entry name" value="KH_TYPE_1"/>
    <property type="match status" value="1"/>
</dbReference>
<evidence type="ECO:0000259" key="2">
    <source>
        <dbReference type="SMART" id="SM00322"/>
    </source>
</evidence>